<feature type="compositionally biased region" description="Gly residues" evidence="1">
    <location>
        <begin position="106"/>
        <end position="116"/>
    </location>
</feature>
<evidence type="ECO:0000313" key="2">
    <source>
        <dbReference type="EMBL" id="KAL1399824.1"/>
    </source>
</evidence>
<dbReference type="PANTHER" id="PTHR13400:SF4">
    <property type="entry name" value="COILED-COIL DOMAIN-CONTAINING PROTEIN 28A-LIKE PROTEIN"/>
    <property type="match status" value="1"/>
</dbReference>
<name>A0ABD1DN51_CULPP</name>
<sequence length="268" mass="28081">MECDDAAVERQKLVSNDEEDDQTITNLSSSGPAKSIQTPISPVLSSKIFSSGETSRSGHTASLGKPSEGAPSAKLNYVNERRNLEQKAKPKKVPQRDLTPSSAVSSGGGGGGGDAGSGSIPSASHSRYRGASLLRASAEHSLANSSVGGGGGGGSRQHSTAATANSSSIKVPDVRHMERALLGLLDDFHSGKLKAFGSGCTMEQMTSIREQQESLAKLHFDLGNEPSFFASNAAHNETQSQTNMQKLVAKLEQLSFSIEKLHSSNVEQ</sequence>
<evidence type="ECO:0000256" key="1">
    <source>
        <dbReference type="SAM" id="MobiDB-lite"/>
    </source>
</evidence>
<evidence type="ECO:0008006" key="4">
    <source>
        <dbReference type="Google" id="ProtNLM"/>
    </source>
</evidence>
<feature type="compositionally biased region" description="Polar residues" evidence="1">
    <location>
        <begin position="156"/>
        <end position="169"/>
    </location>
</feature>
<protein>
    <recommendedName>
        <fullName evidence="4">Coiled-coil domain-containing protein 28B</fullName>
    </recommendedName>
</protein>
<organism evidence="2 3">
    <name type="scientific">Culex pipiens pipiens</name>
    <name type="common">Northern house mosquito</name>
    <dbReference type="NCBI Taxonomy" id="38569"/>
    <lineage>
        <taxon>Eukaryota</taxon>
        <taxon>Metazoa</taxon>
        <taxon>Ecdysozoa</taxon>
        <taxon>Arthropoda</taxon>
        <taxon>Hexapoda</taxon>
        <taxon>Insecta</taxon>
        <taxon>Pterygota</taxon>
        <taxon>Neoptera</taxon>
        <taxon>Endopterygota</taxon>
        <taxon>Diptera</taxon>
        <taxon>Nematocera</taxon>
        <taxon>Culicoidea</taxon>
        <taxon>Culicidae</taxon>
        <taxon>Culicinae</taxon>
        <taxon>Culicini</taxon>
        <taxon>Culex</taxon>
        <taxon>Culex</taxon>
    </lineage>
</organism>
<dbReference type="PANTHER" id="PTHR13400">
    <property type="entry name" value="CHEMOKINE C-C MOTIF RECEPTOR 1"/>
    <property type="match status" value="1"/>
</dbReference>
<comment type="caution">
    <text evidence="2">The sequence shown here is derived from an EMBL/GenBank/DDBJ whole genome shotgun (WGS) entry which is preliminary data.</text>
</comment>
<dbReference type="InterPro" id="IPR025271">
    <property type="entry name" value="CCDC28"/>
</dbReference>
<evidence type="ECO:0000313" key="3">
    <source>
        <dbReference type="Proteomes" id="UP001562425"/>
    </source>
</evidence>
<gene>
    <name evidence="2" type="ORF">pipiens_007932</name>
</gene>
<feature type="region of interest" description="Disordered" evidence="1">
    <location>
        <begin position="1"/>
        <end position="126"/>
    </location>
</feature>
<feature type="compositionally biased region" description="Basic and acidic residues" evidence="1">
    <location>
        <begin position="79"/>
        <end position="88"/>
    </location>
</feature>
<dbReference type="EMBL" id="JBEHCU010005443">
    <property type="protein sequence ID" value="KAL1399824.1"/>
    <property type="molecule type" value="Genomic_DNA"/>
</dbReference>
<keyword evidence="3" id="KW-1185">Reference proteome</keyword>
<dbReference type="Proteomes" id="UP001562425">
    <property type="component" value="Unassembled WGS sequence"/>
</dbReference>
<accession>A0ABD1DN51</accession>
<dbReference type="AlphaFoldDB" id="A0ABD1DN51"/>
<dbReference type="Pfam" id="PF13270">
    <property type="entry name" value="CCDC28"/>
    <property type="match status" value="1"/>
</dbReference>
<reference evidence="2 3" key="1">
    <citation type="submission" date="2024-05" db="EMBL/GenBank/DDBJ databases">
        <title>Culex pipiens pipiens assembly and annotation.</title>
        <authorList>
            <person name="Alout H."/>
            <person name="Durand T."/>
        </authorList>
    </citation>
    <scope>NUCLEOTIDE SEQUENCE [LARGE SCALE GENOMIC DNA]</scope>
    <source>
        <strain evidence="2">HA-2024</strain>
        <tissue evidence="2">Whole body</tissue>
    </source>
</reference>
<feature type="region of interest" description="Disordered" evidence="1">
    <location>
        <begin position="142"/>
        <end position="170"/>
    </location>
</feature>
<proteinExistence type="predicted"/>
<feature type="compositionally biased region" description="Polar residues" evidence="1">
    <location>
        <begin position="23"/>
        <end position="60"/>
    </location>
</feature>